<evidence type="ECO:0000256" key="5">
    <source>
        <dbReference type="SAM" id="MobiDB-lite"/>
    </source>
</evidence>
<sequence>MTPCTPECYPPVQTTAWCYTQSSLVTVNAGPSLALFPQHLSLDPRNLLKHPPPFRKLRKGALMCYASQTTDLVLRLHQAGCAHHVAVVVAVPVAPCPPSGTTFLKSSAVSDPQMKLEIRSSRGHMSLSNLWRRRLATVARSVIEFGWVVVIYLMSELTIWGLSRALAPVHLEFFSSIFGMVLTFCFMAAAFFCFAGVDDIYQRHIKSKVDFINAHLGLGFPIPLVMLNQSDILGGHDIARIMGNFVITNIASWAVVFALSLLIMSGAARMTAQVPDDFCLPQPLTSSPPRVETSWLSDSTLDQAPQTIFGRRDKLPNQMTPGREESPSPASSQRSSIVLKEPVDASRAWHLWTSSFPLIASFLGIFIIGTPVAAIANEDRILDGCVLWFVWASTLRLQRELKTSSLCNDTSKLMNALVTLMNPVLFTTLMMTAYTRAKTCAYGFDSLPEVLRIFSSGTPLYALWTSVATETPLSDGRSPWFGAGDAALSILECGILIWGFKLYECQRQLFSLAGLLTVLLAIAAAAANVFLSVLAGSFVGLDAPEALAFAARSTTLALAKPAIAALGGNLGVNAALVVSNGILGQLCYPFVLDKLGVKREDKISCSSVSLPDSDGKESRLSLRPLLKTAQQDLASGDDPFTISAGIAVGINGAAMGVSYLYETRSRAAPYAALAMTVSGVMTVVFTTVEPFKDVLLSLAS</sequence>
<feature type="transmembrane region" description="Helical" evidence="6">
    <location>
        <begin position="356"/>
        <end position="375"/>
    </location>
</feature>
<name>A0A9P7KPZ5_9HYPO</name>
<feature type="transmembrane region" description="Helical" evidence="6">
    <location>
        <begin position="640"/>
        <end position="661"/>
    </location>
</feature>
<gene>
    <name evidence="7" type="ORF">KAF25_005543</name>
</gene>
<dbReference type="PANTHER" id="PTHR30249">
    <property type="entry name" value="PUTATIVE SEROTONIN TRANSPORTER"/>
    <property type="match status" value="1"/>
</dbReference>
<feature type="region of interest" description="Disordered" evidence="5">
    <location>
        <begin position="312"/>
        <end position="336"/>
    </location>
</feature>
<feature type="transmembrane region" description="Helical" evidence="6">
    <location>
        <begin position="512"/>
        <end position="535"/>
    </location>
</feature>
<dbReference type="PANTHER" id="PTHR30249:SF0">
    <property type="entry name" value="PLASTIDAL GLYCOLATE_GLYCERATE TRANSLOCATOR 1, CHLOROPLASTIC"/>
    <property type="match status" value="1"/>
</dbReference>
<keyword evidence="8" id="KW-1185">Reference proteome</keyword>
<evidence type="ECO:0000313" key="7">
    <source>
        <dbReference type="EMBL" id="KAG5661421.1"/>
    </source>
</evidence>
<keyword evidence="2 6" id="KW-0812">Transmembrane</keyword>
<evidence type="ECO:0000256" key="6">
    <source>
        <dbReference type="SAM" id="Phobius"/>
    </source>
</evidence>
<feature type="transmembrane region" description="Helical" evidence="6">
    <location>
        <begin position="135"/>
        <end position="153"/>
    </location>
</feature>
<evidence type="ECO:0000313" key="8">
    <source>
        <dbReference type="Proteomes" id="UP000782241"/>
    </source>
</evidence>
<reference evidence="7" key="1">
    <citation type="submission" date="2021-04" db="EMBL/GenBank/DDBJ databases">
        <title>Draft genome of Fusarium avenaceum strain F156N33, isolated from an atmospheric sample in Virginia.</title>
        <authorList>
            <person name="Yang S."/>
            <person name="Vinatzer B.A."/>
            <person name="Coleman J."/>
        </authorList>
    </citation>
    <scope>NUCLEOTIDE SEQUENCE</scope>
    <source>
        <strain evidence="7">F156N33</strain>
    </source>
</reference>
<organism evidence="7 8">
    <name type="scientific">Fusarium avenaceum</name>
    <dbReference type="NCBI Taxonomy" id="40199"/>
    <lineage>
        <taxon>Eukaryota</taxon>
        <taxon>Fungi</taxon>
        <taxon>Dikarya</taxon>
        <taxon>Ascomycota</taxon>
        <taxon>Pezizomycotina</taxon>
        <taxon>Sordariomycetes</taxon>
        <taxon>Hypocreomycetidae</taxon>
        <taxon>Hypocreales</taxon>
        <taxon>Nectriaceae</taxon>
        <taxon>Fusarium</taxon>
        <taxon>Fusarium tricinctum species complex</taxon>
    </lineage>
</organism>
<dbReference type="InterPro" id="IPR007300">
    <property type="entry name" value="CidB/LrgB"/>
</dbReference>
<evidence type="ECO:0000256" key="2">
    <source>
        <dbReference type="ARBA" id="ARBA00022692"/>
    </source>
</evidence>
<evidence type="ECO:0000256" key="3">
    <source>
        <dbReference type="ARBA" id="ARBA00022989"/>
    </source>
</evidence>
<protein>
    <recommendedName>
        <fullName evidence="9">LrgB-like protein</fullName>
    </recommendedName>
</protein>
<dbReference type="Pfam" id="PF04172">
    <property type="entry name" value="LrgB"/>
    <property type="match status" value="1"/>
</dbReference>
<feature type="compositionally biased region" description="Low complexity" evidence="5">
    <location>
        <begin position="327"/>
        <end position="336"/>
    </location>
</feature>
<keyword evidence="3 6" id="KW-1133">Transmembrane helix</keyword>
<comment type="caution">
    <text evidence="7">The sequence shown here is derived from an EMBL/GenBank/DDBJ whole genome shotgun (WGS) entry which is preliminary data.</text>
</comment>
<comment type="subcellular location">
    <subcellularLocation>
        <location evidence="1">Membrane</location>
        <topology evidence="1">Multi-pass membrane protein</topology>
    </subcellularLocation>
</comment>
<feature type="transmembrane region" description="Helical" evidence="6">
    <location>
        <begin position="173"/>
        <end position="197"/>
    </location>
</feature>
<keyword evidence="4 6" id="KW-0472">Membrane</keyword>
<proteinExistence type="predicted"/>
<dbReference type="EMBL" id="JAGPUO010000007">
    <property type="protein sequence ID" value="KAG5661421.1"/>
    <property type="molecule type" value="Genomic_DNA"/>
</dbReference>
<dbReference type="AlphaFoldDB" id="A0A9P7KPZ5"/>
<dbReference type="GO" id="GO:0016020">
    <property type="term" value="C:membrane"/>
    <property type="evidence" value="ECO:0007669"/>
    <property type="project" value="UniProtKB-SubCell"/>
</dbReference>
<feature type="transmembrane region" description="Helical" evidence="6">
    <location>
        <begin position="417"/>
        <end position="437"/>
    </location>
</feature>
<evidence type="ECO:0000256" key="4">
    <source>
        <dbReference type="ARBA" id="ARBA00023136"/>
    </source>
</evidence>
<evidence type="ECO:0000256" key="1">
    <source>
        <dbReference type="ARBA" id="ARBA00004141"/>
    </source>
</evidence>
<feature type="transmembrane region" description="Helical" evidence="6">
    <location>
        <begin position="209"/>
        <end position="229"/>
    </location>
</feature>
<accession>A0A9P7KPZ5</accession>
<feature type="transmembrane region" description="Helical" evidence="6">
    <location>
        <begin position="668"/>
        <end position="688"/>
    </location>
</feature>
<evidence type="ECO:0008006" key="9">
    <source>
        <dbReference type="Google" id="ProtNLM"/>
    </source>
</evidence>
<dbReference type="Proteomes" id="UP000782241">
    <property type="component" value="Unassembled WGS sequence"/>
</dbReference>
<feature type="transmembrane region" description="Helical" evidence="6">
    <location>
        <begin position="241"/>
        <end position="263"/>
    </location>
</feature>